<proteinExistence type="predicted"/>
<dbReference type="AlphaFoldDB" id="A0A182EX06"/>
<dbReference type="Proteomes" id="UP000271087">
    <property type="component" value="Unassembled WGS sequence"/>
</dbReference>
<organism evidence="4">
    <name type="scientific">Onchocerca ochengi</name>
    <name type="common">Filarial nematode worm</name>
    <dbReference type="NCBI Taxonomy" id="42157"/>
    <lineage>
        <taxon>Eukaryota</taxon>
        <taxon>Metazoa</taxon>
        <taxon>Ecdysozoa</taxon>
        <taxon>Nematoda</taxon>
        <taxon>Chromadorea</taxon>
        <taxon>Rhabditida</taxon>
        <taxon>Spirurina</taxon>
        <taxon>Spiruromorpha</taxon>
        <taxon>Filarioidea</taxon>
        <taxon>Onchocercidae</taxon>
        <taxon>Onchocerca</taxon>
    </lineage>
</organism>
<dbReference type="OrthoDB" id="1856718at2759"/>
<reference evidence="4" key="1">
    <citation type="submission" date="2016-06" db="UniProtKB">
        <authorList>
            <consortium name="WormBaseParasite"/>
        </authorList>
    </citation>
    <scope>IDENTIFICATION</scope>
</reference>
<keyword evidence="1" id="KW-1133">Transmembrane helix</keyword>
<feature type="transmembrane region" description="Helical" evidence="1">
    <location>
        <begin position="55"/>
        <end position="73"/>
    </location>
</feature>
<keyword evidence="3" id="KW-1185">Reference proteome</keyword>
<protein>
    <submittedName>
        <fullName evidence="4">Ion_trans domain-containing protein</fullName>
    </submittedName>
</protein>
<dbReference type="WBParaSite" id="nOo.2.0.1.t12705-RA">
    <property type="protein sequence ID" value="nOo.2.0.1.t12705-RA"/>
    <property type="gene ID" value="nOo.2.0.1.g12705"/>
</dbReference>
<gene>
    <name evidence="2" type="ORF">NOO_LOCUS12705</name>
</gene>
<keyword evidence="1" id="KW-0472">Membrane</keyword>
<dbReference type="EMBL" id="UYRW01011668">
    <property type="protein sequence ID" value="VDM99810.1"/>
    <property type="molecule type" value="Genomic_DNA"/>
</dbReference>
<accession>A0A182EX06</accession>
<evidence type="ECO:0000256" key="1">
    <source>
        <dbReference type="SAM" id="Phobius"/>
    </source>
</evidence>
<keyword evidence="1" id="KW-0812">Transmembrane</keyword>
<sequence>YKLIEVSRNGTKYTPSYASNFLNYLIVASNLPNFMLNLINLFFTFKGSLEKRIGLSLMVVILICLITFAFTIIDTSNN</sequence>
<evidence type="ECO:0000313" key="3">
    <source>
        <dbReference type="Proteomes" id="UP000271087"/>
    </source>
</evidence>
<evidence type="ECO:0000313" key="2">
    <source>
        <dbReference type="EMBL" id="VDM99810.1"/>
    </source>
</evidence>
<reference evidence="2 3" key="2">
    <citation type="submission" date="2018-08" db="EMBL/GenBank/DDBJ databases">
        <authorList>
            <person name="Laetsch R D."/>
            <person name="Stevens L."/>
            <person name="Kumar S."/>
            <person name="Blaxter L. M."/>
        </authorList>
    </citation>
    <scope>NUCLEOTIDE SEQUENCE [LARGE SCALE GENOMIC DNA]</scope>
</reference>
<evidence type="ECO:0000313" key="4">
    <source>
        <dbReference type="WBParaSite" id="nOo.2.0.1.t12705-RA"/>
    </source>
</evidence>
<feature type="transmembrane region" description="Helical" evidence="1">
    <location>
        <begin position="21"/>
        <end position="43"/>
    </location>
</feature>
<name>A0A182EX06_ONCOC</name>